<dbReference type="Proteomes" id="UP000248057">
    <property type="component" value="Unassembled WGS sequence"/>
</dbReference>
<evidence type="ECO:0000313" key="5">
    <source>
        <dbReference type="EMBL" id="PXX55308.1"/>
    </source>
</evidence>
<dbReference type="Pfam" id="PF01232">
    <property type="entry name" value="Mannitol_dh"/>
    <property type="match status" value="1"/>
</dbReference>
<comment type="caution">
    <text evidence="5">The sequence shown here is derived from an EMBL/GenBank/DDBJ whole genome shotgun (WGS) entry which is preliminary data.</text>
</comment>
<gene>
    <name evidence="5" type="ORF">DFR60_103366</name>
</gene>
<comment type="catalytic activity">
    <reaction evidence="2">
        <text>D-mannitol 1-phosphate + NAD(+) = beta-D-fructose 6-phosphate + NADH + H(+)</text>
        <dbReference type="Rhea" id="RHEA:19661"/>
        <dbReference type="ChEBI" id="CHEBI:15378"/>
        <dbReference type="ChEBI" id="CHEBI:57540"/>
        <dbReference type="ChEBI" id="CHEBI:57634"/>
        <dbReference type="ChEBI" id="CHEBI:57945"/>
        <dbReference type="ChEBI" id="CHEBI:61381"/>
        <dbReference type="EC" id="1.1.1.17"/>
    </reaction>
</comment>
<dbReference type="Pfam" id="PF08125">
    <property type="entry name" value="Mannitol_dh_C"/>
    <property type="match status" value="1"/>
</dbReference>
<feature type="domain" description="Mannitol dehydrogenase N-terminal" evidence="3">
    <location>
        <begin position="40"/>
        <end position="308"/>
    </location>
</feature>
<dbReference type="Gene3D" id="3.40.50.720">
    <property type="entry name" value="NAD(P)-binding Rossmann-like Domain"/>
    <property type="match status" value="1"/>
</dbReference>
<reference evidence="5 6" key="1">
    <citation type="submission" date="2018-05" db="EMBL/GenBank/DDBJ databases">
        <title>Genomic Encyclopedia of Type Strains, Phase IV (KMG-IV): sequencing the most valuable type-strain genomes for metagenomic binning, comparative biology and taxonomic classification.</title>
        <authorList>
            <person name="Goeker M."/>
        </authorList>
    </citation>
    <scope>NUCLEOTIDE SEQUENCE [LARGE SCALE GENOMIC DNA]</scope>
    <source>
        <strain evidence="5 6">DSM 24995</strain>
    </source>
</reference>
<dbReference type="SUPFAM" id="SSF48179">
    <property type="entry name" value="6-phosphogluconate dehydrogenase C-terminal domain-like"/>
    <property type="match status" value="1"/>
</dbReference>
<dbReference type="PANTHER" id="PTHR43362">
    <property type="entry name" value="MANNITOL DEHYDROGENASE DSF1-RELATED"/>
    <property type="match status" value="1"/>
</dbReference>
<evidence type="ECO:0000259" key="4">
    <source>
        <dbReference type="Pfam" id="PF08125"/>
    </source>
</evidence>
<feature type="domain" description="Mannitol dehydrogenase C-terminal" evidence="4">
    <location>
        <begin position="322"/>
        <end position="504"/>
    </location>
</feature>
<dbReference type="PANTHER" id="PTHR43362:SF1">
    <property type="entry name" value="MANNITOL DEHYDROGENASE 2-RELATED"/>
    <property type="match status" value="1"/>
</dbReference>
<keyword evidence="1" id="KW-0560">Oxidoreductase</keyword>
<name>A0A2V3YAR7_9FIRM</name>
<evidence type="ECO:0000256" key="1">
    <source>
        <dbReference type="ARBA" id="ARBA00023002"/>
    </source>
</evidence>
<dbReference type="AlphaFoldDB" id="A0A2V3YAR7"/>
<dbReference type="InterPro" id="IPR013118">
    <property type="entry name" value="Mannitol_DH_C"/>
</dbReference>
<dbReference type="EMBL" id="QJKD01000003">
    <property type="protein sequence ID" value="PXX55308.1"/>
    <property type="molecule type" value="Genomic_DNA"/>
</dbReference>
<proteinExistence type="predicted"/>
<dbReference type="InterPro" id="IPR036291">
    <property type="entry name" value="NAD(P)-bd_dom_sf"/>
</dbReference>
<dbReference type="RefSeq" id="WP_110322381.1">
    <property type="nucleotide sequence ID" value="NZ_QJKD01000003.1"/>
</dbReference>
<dbReference type="Gene3D" id="1.10.1040.10">
    <property type="entry name" value="N-(1-d-carboxylethyl)-l-norvaline Dehydrogenase, domain 2"/>
    <property type="match status" value="1"/>
</dbReference>
<dbReference type="InterPro" id="IPR013131">
    <property type="entry name" value="Mannitol_DH_N"/>
</dbReference>
<sequence length="541" mass="59716">MNLTHTGLQERQAWKKAGIEIPSYDRAAMVKKTKEAPGWVHFGAGNIFRGFIAGLQDALLEEGLADTGIIAAETFDFDIMDKIYEPFDDLALLITLKADGSTEKKVIASIAEGVKADSADAQEWERLRTIFISPSLQMVSFTITEKGYALKGADGTYFPFVQSDIDNGPEHPAGAMAVVCALLLERYRQGAAPLAVVSMDNCSHNGEKLQNSILTMAEEWKKKGFADDGFLEYLKNEEKIAFPWSMIDKITPRPSVSLAEQLETDGVAAMQPVITSKRTYIAPFVNAEGPQYLVIEDKFPAGRPALEKAGVYMTDRDTVNRVERMKVTTCLNPLHTALAVYGCILGYTSIAEEMKDPELRALVEKIGLTEGMPVVTDPKILSPEDFVNEVIYDRLPNPFIPDAPQRIASDTSQKVGIRYGETIKSYVERYGDAKKLTFIPLAIAGWCRYLLAVDDELNPFELSADPMIPELKGWLQGVEAGKPETYAGQLKPILSNENIFGVNLYDAGIGSLTEAMFLEEIAGAGAVRETLRKYLQHFTRS</sequence>
<dbReference type="InterPro" id="IPR008927">
    <property type="entry name" value="6-PGluconate_DH-like_C_sf"/>
</dbReference>
<evidence type="ECO:0000256" key="2">
    <source>
        <dbReference type="ARBA" id="ARBA00048615"/>
    </source>
</evidence>
<keyword evidence="6" id="KW-1185">Reference proteome</keyword>
<dbReference type="InterPro" id="IPR050988">
    <property type="entry name" value="Mannitol_DH/Oxidoreductase"/>
</dbReference>
<organism evidence="5 6">
    <name type="scientific">Hungatella effluvii</name>
    <dbReference type="NCBI Taxonomy" id="1096246"/>
    <lineage>
        <taxon>Bacteria</taxon>
        <taxon>Bacillati</taxon>
        <taxon>Bacillota</taxon>
        <taxon>Clostridia</taxon>
        <taxon>Lachnospirales</taxon>
        <taxon>Lachnospiraceae</taxon>
        <taxon>Hungatella</taxon>
    </lineage>
</organism>
<protein>
    <submittedName>
        <fullName evidence="5">Fructuronate reductase</fullName>
    </submittedName>
</protein>
<dbReference type="SUPFAM" id="SSF51735">
    <property type="entry name" value="NAD(P)-binding Rossmann-fold domains"/>
    <property type="match status" value="1"/>
</dbReference>
<evidence type="ECO:0000259" key="3">
    <source>
        <dbReference type="Pfam" id="PF01232"/>
    </source>
</evidence>
<dbReference type="InterPro" id="IPR013328">
    <property type="entry name" value="6PGD_dom2"/>
</dbReference>
<dbReference type="GO" id="GO:0008926">
    <property type="term" value="F:mannitol-1-phosphate 5-dehydrogenase activity"/>
    <property type="evidence" value="ECO:0007669"/>
    <property type="project" value="UniProtKB-EC"/>
</dbReference>
<accession>A0A2V3YAR7</accession>
<evidence type="ECO:0000313" key="6">
    <source>
        <dbReference type="Proteomes" id="UP000248057"/>
    </source>
</evidence>
<dbReference type="GeneID" id="86060866"/>